<proteinExistence type="predicted"/>
<dbReference type="InterPro" id="IPR000477">
    <property type="entry name" value="RT_dom"/>
</dbReference>
<evidence type="ECO:0000313" key="2">
    <source>
        <dbReference type="Proteomes" id="UP000050795"/>
    </source>
</evidence>
<reference evidence="2" key="1">
    <citation type="submission" date="2022-06" db="EMBL/GenBank/DDBJ databases">
        <authorList>
            <person name="Berger JAMES D."/>
            <person name="Berger JAMES D."/>
        </authorList>
    </citation>
    <scope>NUCLEOTIDE SEQUENCE [LARGE SCALE GENOMIC DNA]</scope>
</reference>
<dbReference type="AlphaFoldDB" id="A0AA85JHF3"/>
<dbReference type="Pfam" id="PF00078">
    <property type="entry name" value="RVT_1"/>
    <property type="match status" value="1"/>
</dbReference>
<dbReference type="WBParaSite" id="TREG1_20810.1">
    <property type="protein sequence ID" value="TREG1_20810.1"/>
    <property type="gene ID" value="TREG1_20810"/>
</dbReference>
<dbReference type="Proteomes" id="UP000050795">
    <property type="component" value="Unassembled WGS sequence"/>
</dbReference>
<evidence type="ECO:0000313" key="3">
    <source>
        <dbReference type="WBParaSite" id="TREG1_20810.1"/>
    </source>
</evidence>
<dbReference type="SUPFAM" id="SSF56672">
    <property type="entry name" value="DNA/RNA polymerases"/>
    <property type="match status" value="1"/>
</dbReference>
<accession>A0AA85JHF3</accession>
<protein>
    <recommendedName>
        <fullName evidence="1">Reverse transcriptase domain-containing protein</fullName>
    </recommendedName>
</protein>
<keyword evidence="2" id="KW-1185">Reference proteome</keyword>
<feature type="domain" description="Reverse transcriptase" evidence="1">
    <location>
        <begin position="40"/>
        <end position="256"/>
    </location>
</feature>
<dbReference type="PANTHER" id="PTHR33332">
    <property type="entry name" value="REVERSE TRANSCRIPTASE DOMAIN-CONTAINING PROTEIN"/>
    <property type="match status" value="1"/>
</dbReference>
<organism evidence="2 3">
    <name type="scientific">Trichobilharzia regenti</name>
    <name type="common">Nasal bird schistosome</name>
    <dbReference type="NCBI Taxonomy" id="157069"/>
    <lineage>
        <taxon>Eukaryota</taxon>
        <taxon>Metazoa</taxon>
        <taxon>Spiralia</taxon>
        <taxon>Lophotrochozoa</taxon>
        <taxon>Platyhelminthes</taxon>
        <taxon>Trematoda</taxon>
        <taxon>Digenea</taxon>
        <taxon>Strigeidida</taxon>
        <taxon>Schistosomatoidea</taxon>
        <taxon>Schistosomatidae</taxon>
        <taxon>Trichobilharzia</taxon>
    </lineage>
</organism>
<evidence type="ECO:0000259" key="1">
    <source>
        <dbReference type="PROSITE" id="PS50878"/>
    </source>
</evidence>
<dbReference type="CDD" id="cd01650">
    <property type="entry name" value="RT_nLTR_like"/>
    <property type="match status" value="1"/>
</dbReference>
<dbReference type="PROSITE" id="PS50878">
    <property type="entry name" value="RT_POL"/>
    <property type="match status" value="1"/>
</dbReference>
<reference evidence="3" key="2">
    <citation type="submission" date="2023-11" db="UniProtKB">
        <authorList>
            <consortium name="WormBaseParasite"/>
        </authorList>
    </citation>
    <scope>IDENTIFICATION</scope>
</reference>
<name>A0AA85JHF3_TRIRE</name>
<sequence length="256" mass="29167">MKLDAGKSMGPDNLHPRLLKELSAHIAGPLTTIFKLSLLNGVLPRDCKDAIETAIHKGGPRQSPSNYKPISLTSTLIKTLKRIARKSIMPYLENSSLLSRAQHGFQRNLSWLSNLLTARESWVKSKDNRRPVDIVFIDFSKAFDKVHHKRLLMKLESLGIKGRLLDWLREFLIDRRQRVRINSKLSTWTAVRSGVPQGTVLGPLLFILYINELSLLTDSSMVLYTDDLKIWRELKGNSDTSTLQEDFNKFSGWSVE</sequence>
<dbReference type="InterPro" id="IPR043502">
    <property type="entry name" value="DNA/RNA_pol_sf"/>
</dbReference>